<evidence type="ECO:0000256" key="3">
    <source>
        <dbReference type="ARBA" id="ARBA00023163"/>
    </source>
</evidence>
<sequence length="283" mass="32034">MKPFFENIPSKQGDQSFLAYRMDVPAFEFKWHYHPEFELTLILNGSGKRLIGDSHENFGPGDLILIGPSVPHTWVSDTEEKNCSAVVIQFSEQLTSPFLKLPEMSAIAKMLATSSRGLFFPDSLPELAQLPELPGPERLLRLFSTVEQLSRQNQKTLVSQNFSLSAGNDMENRVNKVGRYILRNLDRKLTLEEAAALVHLSLPAFSRFFKRATGKTFSDYVNEVRVGRACALLTGTDLPVGEIAYRCGFENMAYFNRIFLRKKSINPKAFRDNFFLINSANIN</sequence>
<dbReference type="RefSeq" id="WP_237875594.1">
    <property type="nucleotide sequence ID" value="NZ_JAKLTR010000017.1"/>
</dbReference>
<evidence type="ECO:0000313" key="6">
    <source>
        <dbReference type="Proteomes" id="UP001165367"/>
    </source>
</evidence>
<keyword evidence="6" id="KW-1185">Reference proteome</keyword>
<keyword evidence="2" id="KW-0238">DNA-binding</keyword>
<dbReference type="PANTHER" id="PTHR43280:SF27">
    <property type="entry name" value="TRANSCRIPTIONAL REGULATOR MTLR"/>
    <property type="match status" value="1"/>
</dbReference>
<dbReference type="PANTHER" id="PTHR43280">
    <property type="entry name" value="ARAC-FAMILY TRANSCRIPTIONAL REGULATOR"/>
    <property type="match status" value="1"/>
</dbReference>
<evidence type="ECO:0000259" key="4">
    <source>
        <dbReference type="PROSITE" id="PS01124"/>
    </source>
</evidence>
<proteinExistence type="predicted"/>
<dbReference type="EMBL" id="JAKLTR010000017">
    <property type="protein sequence ID" value="MCG2617057.1"/>
    <property type="molecule type" value="Genomic_DNA"/>
</dbReference>
<dbReference type="InterPro" id="IPR018062">
    <property type="entry name" value="HTH_AraC-typ_CS"/>
</dbReference>
<evidence type="ECO:0000313" key="5">
    <source>
        <dbReference type="EMBL" id="MCG2617057.1"/>
    </source>
</evidence>
<dbReference type="SUPFAM" id="SSF51182">
    <property type="entry name" value="RmlC-like cupins"/>
    <property type="match status" value="1"/>
</dbReference>
<dbReference type="Proteomes" id="UP001165367">
    <property type="component" value="Unassembled WGS sequence"/>
</dbReference>
<dbReference type="InterPro" id="IPR009057">
    <property type="entry name" value="Homeodomain-like_sf"/>
</dbReference>
<comment type="caution">
    <text evidence="5">The sequence shown here is derived from an EMBL/GenBank/DDBJ whole genome shotgun (WGS) entry which is preliminary data.</text>
</comment>
<evidence type="ECO:0000256" key="2">
    <source>
        <dbReference type="ARBA" id="ARBA00023125"/>
    </source>
</evidence>
<dbReference type="PROSITE" id="PS01124">
    <property type="entry name" value="HTH_ARAC_FAMILY_2"/>
    <property type="match status" value="1"/>
</dbReference>
<dbReference type="CDD" id="cd06976">
    <property type="entry name" value="cupin_MtlR-like_N"/>
    <property type="match status" value="1"/>
</dbReference>
<feature type="domain" description="HTH araC/xylS-type" evidence="4">
    <location>
        <begin position="175"/>
        <end position="273"/>
    </location>
</feature>
<gene>
    <name evidence="5" type="ORF">LZZ85_22365</name>
</gene>
<reference evidence="5" key="1">
    <citation type="submission" date="2022-01" db="EMBL/GenBank/DDBJ databases">
        <authorList>
            <person name="Jo J.-H."/>
            <person name="Im W.-T."/>
        </authorList>
    </citation>
    <scope>NUCLEOTIDE SEQUENCE</scope>
    <source>
        <strain evidence="5">NA20</strain>
    </source>
</reference>
<dbReference type="Pfam" id="PF12833">
    <property type="entry name" value="HTH_18"/>
    <property type="match status" value="1"/>
</dbReference>
<dbReference type="InterPro" id="IPR018060">
    <property type="entry name" value="HTH_AraC"/>
</dbReference>
<dbReference type="SUPFAM" id="SSF46689">
    <property type="entry name" value="Homeodomain-like"/>
    <property type="match status" value="2"/>
</dbReference>
<dbReference type="InterPro" id="IPR011051">
    <property type="entry name" value="RmlC_Cupin_sf"/>
</dbReference>
<keyword evidence="1" id="KW-0805">Transcription regulation</keyword>
<accession>A0ABS9KXT6</accession>
<dbReference type="InterPro" id="IPR014710">
    <property type="entry name" value="RmlC-like_jellyroll"/>
</dbReference>
<dbReference type="Gene3D" id="2.60.120.10">
    <property type="entry name" value="Jelly Rolls"/>
    <property type="match status" value="1"/>
</dbReference>
<evidence type="ECO:0000256" key="1">
    <source>
        <dbReference type="ARBA" id="ARBA00023015"/>
    </source>
</evidence>
<protein>
    <submittedName>
        <fullName evidence="5">AraC family transcriptional regulator</fullName>
    </submittedName>
</protein>
<dbReference type="PROSITE" id="PS00041">
    <property type="entry name" value="HTH_ARAC_FAMILY_1"/>
    <property type="match status" value="1"/>
</dbReference>
<dbReference type="Gene3D" id="1.10.10.60">
    <property type="entry name" value="Homeodomain-like"/>
    <property type="match status" value="2"/>
</dbReference>
<dbReference type="Pfam" id="PF02311">
    <property type="entry name" value="AraC_binding"/>
    <property type="match status" value="1"/>
</dbReference>
<organism evidence="5 6">
    <name type="scientific">Terrimonas ginsenosidimutans</name>
    <dbReference type="NCBI Taxonomy" id="2908004"/>
    <lineage>
        <taxon>Bacteria</taxon>
        <taxon>Pseudomonadati</taxon>
        <taxon>Bacteroidota</taxon>
        <taxon>Chitinophagia</taxon>
        <taxon>Chitinophagales</taxon>
        <taxon>Chitinophagaceae</taxon>
        <taxon>Terrimonas</taxon>
    </lineage>
</organism>
<dbReference type="InterPro" id="IPR003313">
    <property type="entry name" value="AraC-bd"/>
</dbReference>
<keyword evidence="3" id="KW-0804">Transcription</keyword>
<dbReference type="SMART" id="SM00342">
    <property type="entry name" value="HTH_ARAC"/>
    <property type="match status" value="1"/>
</dbReference>
<name>A0ABS9KXT6_9BACT</name>